<dbReference type="SMART" id="SM00320">
    <property type="entry name" value="WD40"/>
    <property type="match status" value="4"/>
</dbReference>
<evidence type="ECO:0000256" key="8">
    <source>
        <dbReference type="PROSITE-ProRule" id="PRU00221"/>
    </source>
</evidence>
<dbReference type="Pfam" id="PF00400">
    <property type="entry name" value="WD40"/>
    <property type="match status" value="1"/>
</dbReference>
<proteinExistence type="inferred from homology"/>
<dbReference type="PROSITE" id="PS50294">
    <property type="entry name" value="WD_REPEATS_REGION"/>
    <property type="match status" value="1"/>
</dbReference>
<keyword evidence="10" id="KW-1185">Reference proteome</keyword>
<feature type="repeat" description="WD" evidence="8">
    <location>
        <begin position="168"/>
        <end position="209"/>
    </location>
</feature>
<evidence type="ECO:0000313" key="10">
    <source>
        <dbReference type="Proteomes" id="UP000076842"/>
    </source>
</evidence>
<organism evidence="9 10">
    <name type="scientific">Calocera cornea HHB12733</name>
    <dbReference type="NCBI Taxonomy" id="1353952"/>
    <lineage>
        <taxon>Eukaryota</taxon>
        <taxon>Fungi</taxon>
        <taxon>Dikarya</taxon>
        <taxon>Basidiomycota</taxon>
        <taxon>Agaricomycotina</taxon>
        <taxon>Dacrymycetes</taxon>
        <taxon>Dacrymycetales</taxon>
        <taxon>Dacrymycetaceae</taxon>
        <taxon>Calocera</taxon>
    </lineage>
</organism>
<sequence>MTTSAQASFSVDLPHPADSLSVLHGQSWEPLALACGTYRLIEGNPQRRIGTVLLYQFDEDGLKQLSTLDTAGILDLHWATNADNSPFLLTADAEGNLNLHDLTPPDFHLGPPSSVVNCSPTALALSLSLQGSYKGTTPSLGPTLVSLSNGEISHVIVKDGKLELAQQWKAHEHEVWYVTWGHEPSVLYSGSDDLTLKGWDLRIGTDSPTFVTRRFDGGIVSIVPSPWDEHQIAVGTYDSLVRIYDTRSPARPLASHPVAGGAWRLSYHPSPTRRDHLLVAAMHGGAEVLDLSLPAGEEVQARFEGHQSMCYGAQWITADRGVGQDRVASCSFYDQKLCLWRG</sequence>
<dbReference type="STRING" id="1353952.A0A165IQM1"/>
<evidence type="ECO:0000256" key="2">
    <source>
        <dbReference type="ARBA" id="ARBA00022574"/>
    </source>
</evidence>
<evidence type="ECO:0000256" key="5">
    <source>
        <dbReference type="ARBA" id="ARBA00038092"/>
    </source>
</evidence>
<dbReference type="OrthoDB" id="1930760at2759"/>
<comment type="catalytic activity">
    <reaction evidence="7">
        <text>diphthine methyl ester-[translation elongation factor 2] + H2O = diphthine-[translation elongation factor 2] + methanol + H(+)</text>
        <dbReference type="Rhea" id="RHEA:42656"/>
        <dbReference type="Rhea" id="RHEA-COMP:10172"/>
        <dbReference type="Rhea" id="RHEA-COMP:10173"/>
        <dbReference type="ChEBI" id="CHEBI:15377"/>
        <dbReference type="ChEBI" id="CHEBI:15378"/>
        <dbReference type="ChEBI" id="CHEBI:17790"/>
        <dbReference type="ChEBI" id="CHEBI:79005"/>
        <dbReference type="ChEBI" id="CHEBI:82696"/>
        <dbReference type="EC" id="3.1.1.97"/>
    </reaction>
</comment>
<keyword evidence="4" id="KW-0378">Hydrolase</keyword>
<dbReference type="AlphaFoldDB" id="A0A165IQM1"/>
<protein>
    <recommendedName>
        <fullName evidence="6">methylated diphthine methylhydrolase</fullName>
        <ecNumber evidence="6">3.1.1.97</ecNumber>
    </recommendedName>
</protein>
<dbReference type="InterPro" id="IPR015943">
    <property type="entry name" value="WD40/YVTN_repeat-like_dom_sf"/>
</dbReference>
<dbReference type="PANTHER" id="PTHR46042:SF1">
    <property type="entry name" value="DIPHTHINE METHYLTRANSFERASE"/>
    <property type="match status" value="1"/>
</dbReference>
<dbReference type="PROSITE" id="PS00678">
    <property type="entry name" value="WD_REPEATS_1"/>
    <property type="match status" value="1"/>
</dbReference>
<reference evidence="9 10" key="1">
    <citation type="journal article" date="2016" name="Mol. Biol. Evol.">
        <title>Comparative Genomics of Early-Diverging Mushroom-Forming Fungi Provides Insights into the Origins of Lignocellulose Decay Capabilities.</title>
        <authorList>
            <person name="Nagy L.G."/>
            <person name="Riley R."/>
            <person name="Tritt A."/>
            <person name="Adam C."/>
            <person name="Daum C."/>
            <person name="Floudas D."/>
            <person name="Sun H."/>
            <person name="Yadav J.S."/>
            <person name="Pangilinan J."/>
            <person name="Larsson K.H."/>
            <person name="Matsuura K."/>
            <person name="Barry K."/>
            <person name="Labutti K."/>
            <person name="Kuo R."/>
            <person name="Ohm R.A."/>
            <person name="Bhattacharya S.S."/>
            <person name="Shirouzu T."/>
            <person name="Yoshinaga Y."/>
            <person name="Martin F.M."/>
            <person name="Grigoriev I.V."/>
            <person name="Hibbett D.S."/>
        </authorList>
    </citation>
    <scope>NUCLEOTIDE SEQUENCE [LARGE SCALE GENOMIC DNA]</scope>
    <source>
        <strain evidence="9 10">HHB12733</strain>
    </source>
</reference>
<gene>
    <name evidence="9" type="ORF">CALCODRAFT_491786</name>
</gene>
<evidence type="ECO:0000256" key="7">
    <source>
        <dbReference type="ARBA" id="ARBA00047551"/>
    </source>
</evidence>
<dbReference type="Gene3D" id="2.130.10.10">
    <property type="entry name" value="YVTN repeat-like/Quinoprotein amine dehydrogenase"/>
    <property type="match status" value="1"/>
</dbReference>
<dbReference type="InterPro" id="IPR001680">
    <property type="entry name" value="WD40_rpt"/>
</dbReference>
<dbReference type="PANTHER" id="PTHR46042">
    <property type="entry name" value="DIPHTHINE METHYLTRANSFERASE"/>
    <property type="match status" value="1"/>
</dbReference>
<evidence type="ECO:0000256" key="6">
    <source>
        <dbReference type="ARBA" id="ARBA00039131"/>
    </source>
</evidence>
<dbReference type="EC" id="3.1.1.97" evidence="6"/>
<dbReference type="InterPro" id="IPR052415">
    <property type="entry name" value="Diphthine_MTase"/>
</dbReference>
<comment type="pathway">
    <text evidence="1">Protein modification; peptidyl-diphthamide biosynthesis.</text>
</comment>
<dbReference type="PROSITE" id="PS50082">
    <property type="entry name" value="WD_REPEATS_2"/>
    <property type="match status" value="1"/>
</dbReference>
<keyword evidence="3" id="KW-0677">Repeat</keyword>
<dbReference type="FunCoup" id="A0A165IQM1">
    <property type="interactions" value="909"/>
</dbReference>
<dbReference type="SUPFAM" id="SSF50978">
    <property type="entry name" value="WD40 repeat-like"/>
    <property type="match status" value="1"/>
</dbReference>
<dbReference type="GO" id="GO:0017183">
    <property type="term" value="P:protein histidyl modification to diphthamide"/>
    <property type="evidence" value="ECO:0007669"/>
    <property type="project" value="TreeGrafter"/>
</dbReference>
<evidence type="ECO:0000313" key="9">
    <source>
        <dbReference type="EMBL" id="KZT60874.1"/>
    </source>
</evidence>
<evidence type="ECO:0000256" key="4">
    <source>
        <dbReference type="ARBA" id="ARBA00022801"/>
    </source>
</evidence>
<dbReference type="Proteomes" id="UP000076842">
    <property type="component" value="Unassembled WGS sequence"/>
</dbReference>
<accession>A0A165IQM1</accession>
<keyword evidence="2 8" id="KW-0853">WD repeat</keyword>
<dbReference type="EMBL" id="KV423927">
    <property type="protein sequence ID" value="KZT60874.1"/>
    <property type="molecule type" value="Genomic_DNA"/>
</dbReference>
<dbReference type="InParanoid" id="A0A165IQM1"/>
<evidence type="ECO:0000256" key="1">
    <source>
        <dbReference type="ARBA" id="ARBA00005156"/>
    </source>
</evidence>
<comment type="similarity">
    <text evidence="5">Belongs to the DPH7 family.</text>
</comment>
<dbReference type="InterPro" id="IPR036322">
    <property type="entry name" value="WD40_repeat_dom_sf"/>
</dbReference>
<dbReference type="GO" id="GO:0005737">
    <property type="term" value="C:cytoplasm"/>
    <property type="evidence" value="ECO:0007669"/>
    <property type="project" value="TreeGrafter"/>
</dbReference>
<name>A0A165IQM1_9BASI</name>
<dbReference type="GO" id="GO:0061685">
    <property type="term" value="F:diphthine methylesterase activity"/>
    <property type="evidence" value="ECO:0007669"/>
    <property type="project" value="UniProtKB-EC"/>
</dbReference>
<dbReference type="InterPro" id="IPR019775">
    <property type="entry name" value="WD40_repeat_CS"/>
</dbReference>
<evidence type="ECO:0000256" key="3">
    <source>
        <dbReference type="ARBA" id="ARBA00022737"/>
    </source>
</evidence>